<feature type="domain" description="DUF8202" evidence="3">
    <location>
        <begin position="255"/>
        <end position="440"/>
    </location>
</feature>
<comment type="caution">
    <text evidence="4">The sequence shown here is derived from an EMBL/GenBank/DDBJ whole genome shotgun (WGS) entry which is preliminary data.</text>
</comment>
<protein>
    <submittedName>
        <fullName evidence="4">T9SS C-terminal target domain-containing protein</fullName>
    </submittedName>
</protein>
<evidence type="ECO:0000313" key="5">
    <source>
        <dbReference type="Proteomes" id="UP000262954"/>
    </source>
</evidence>
<reference evidence="4 5" key="1">
    <citation type="journal article" date="2018" name="Nat. Biotechnol.">
        <title>A standardized bacterial taxonomy based on genome phylogeny substantially revises the tree of life.</title>
        <authorList>
            <person name="Parks D.H."/>
            <person name="Chuvochina M."/>
            <person name="Waite D.W."/>
            <person name="Rinke C."/>
            <person name="Skarshewski A."/>
            <person name="Chaumeil P.A."/>
            <person name="Hugenholtz P."/>
        </authorList>
    </citation>
    <scope>NUCLEOTIDE SEQUENCE [LARGE SCALE GENOMIC DNA]</scope>
    <source>
        <strain evidence="4">UBA11482</strain>
    </source>
</reference>
<dbReference type="InterPro" id="IPR058515">
    <property type="entry name" value="DUF8202"/>
</dbReference>
<evidence type="ECO:0000313" key="4">
    <source>
        <dbReference type="EMBL" id="HBJ09198.1"/>
    </source>
</evidence>
<sequence length="730" mass="80077">MKKAFLLSLLCIETVFVANAQIKPGGVSGSVLWLRADKGVTINADNKLTSPYWEDLSDQKQEIELFQREEGDSESLTLKNSTVNFNPTVHFNGKIALKGLENKKYQSVFAVYSANLTTENKEESTVLSIQEKGITDYGNKEDLVFFQTYKMGSNPTPTWLVSDGINNYWGTRSTAITSKATGFHSCFAAFGNPKGDMVTFDGGLFSVLTRFVSSPSKEGIFYAGVSVAGTTKIGKWLEGDIAEIIAFDRLITDEERYKIESYLAAKYGITLIKSSSSNPTKVPTTPNYKFTYSSSAGQIWWAGETSDYSSYNNYITGIVRDDASGLSQIKSTGRIGYGLTEDEGILTISNGSSFSSPAKFQEDGQFAFVGATSDALNTTEQIQAFNEDEKEIACTVLKRNWKINLSGINTISLQFKVSPTIATLLAENPKVGLIKKTETNTIFIPVQYDDEAMTITAEGIEFTSGDIFTIVVDYIDKPQINHKSQKVCLESTISLSATPAGGSWSGKGVTGSTFNASLAGLGEHTITYTLNNMSENIIFTVENEIEPSVSLTSNIPESDEWDAIIIEAQSVTGGEDPLFQFALDDPDFEYPLDVFSSNNILRLAGYQLEEGNHTIYVRMKTSLPCATKEIATNQININKTPTGIIVSQKATISCFPNPFDKEINLTGLDNDKDYIINIFTTNGKLIFSNNCSAGQNKIDVAHLNTGIYLLQISEKESRKKVAVIQLVKHQ</sequence>
<feature type="signal peptide" evidence="1">
    <location>
        <begin position="1"/>
        <end position="20"/>
    </location>
</feature>
<evidence type="ECO:0000256" key="1">
    <source>
        <dbReference type="SAM" id="SignalP"/>
    </source>
</evidence>
<dbReference type="EMBL" id="DNWC01000123">
    <property type="protein sequence ID" value="HBJ09198.1"/>
    <property type="molecule type" value="Genomic_DNA"/>
</dbReference>
<dbReference type="Pfam" id="PF18962">
    <property type="entry name" value="Por_Secre_tail"/>
    <property type="match status" value="1"/>
</dbReference>
<organism evidence="4 5">
    <name type="scientific">Coprobacter fastidiosus</name>
    <dbReference type="NCBI Taxonomy" id="1099853"/>
    <lineage>
        <taxon>Bacteria</taxon>
        <taxon>Pseudomonadati</taxon>
        <taxon>Bacteroidota</taxon>
        <taxon>Bacteroidia</taxon>
        <taxon>Bacteroidales</taxon>
        <taxon>Barnesiellaceae</taxon>
        <taxon>Coprobacter</taxon>
    </lineage>
</organism>
<feature type="chain" id="PRO_5030062772" evidence="1">
    <location>
        <begin position="21"/>
        <end position="730"/>
    </location>
</feature>
<dbReference type="AlphaFoldDB" id="A0A316REI5"/>
<gene>
    <name evidence="4" type="ORF">DDY73_09360</name>
</gene>
<name>A0A316REI5_9BACT</name>
<proteinExistence type="predicted"/>
<keyword evidence="1" id="KW-0732">Signal</keyword>
<feature type="domain" description="Secretion system C-terminal sorting" evidence="2">
    <location>
        <begin position="655"/>
        <end position="721"/>
    </location>
</feature>
<dbReference type="InterPro" id="IPR026444">
    <property type="entry name" value="Secre_tail"/>
</dbReference>
<dbReference type="Pfam" id="PF26628">
    <property type="entry name" value="DUF8202"/>
    <property type="match status" value="1"/>
</dbReference>
<evidence type="ECO:0000259" key="3">
    <source>
        <dbReference type="Pfam" id="PF26628"/>
    </source>
</evidence>
<dbReference type="NCBIfam" id="TIGR04183">
    <property type="entry name" value="Por_Secre_tail"/>
    <property type="match status" value="1"/>
</dbReference>
<evidence type="ECO:0000259" key="2">
    <source>
        <dbReference type="Pfam" id="PF18962"/>
    </source>
</evidence>
<accession>A0A316REI5</accession>
<dbReference type="Proteomes" id="UP000262954">
    <property type="component" value="Unassembled WGS sequence"/>
</dbReference>
<dbReference type="RefSeq" id="WP_022390485.1">
    <property type="nucleotide sequence ID" value="NZ_CAUAJF010000016.1"/>
</dbReference>